<evidence type="ECO:0000313" key="2">
    <source>
        <dbReference type="EMBL" id="KAF2137831.1"/>
    </source>
</evidence>
<keyword evidence="1" id="KW-1133">Transmembrane helix</keyword>
<feature type="non-terminal residue" evidence="2">
    <location>
        <position position="1"/>
    </location>
</feature>
<keyword evidence="1" id="KW-0812">Transmembrane</keyword>
<organism evidence="2 3">
    <name type="scientific">Aplosporella prunicola CBS 121167</name>
    <dbReference type="NCBI Taxonomy" id="1176127"/>
    <lineage>
        <taxon>Eukaryota</taxon>
        <taxon>Fungi</taxon>
        <taxon>Dikarya</taxon>
        <taxon>Ascomycota</taxon>
        <taxon>Pezizomycotina</taxon>
        <taxon>Dothideomycetes</taxon>
        <taxon>Dothideomycetes incertae sedis</taxon>
        <taxon>Botryosphaeriales</taxon>
        <taxon>Aplosporellaceae</taxon>
        <taxon>Aplosporella</taxon>
    </lineage>
</organism>
<protein>
    <submittedName>
        <fullName evidence="2">Uncharacterized protein</fullName>
    </submittedName>
</protein>
<reference evidence="2" key="1">
    <citation type="journal article" date="2020" name="Stud. Mycol.">
        <title>101 Dothideomycetes genomes: a test case for predicting lifestyles and emergence of pathogens.</title>
        <authorList>
            <person name="Haridas S."/>
            <person name="Albert R."/>
            <person name="Binder M."/>
            <person name="Bloem J."/>
            <person name="Labutti K."/>
            <person name="Salamov A."/>
            <person name="Andreopoulos B."/>
            <person name="Baker S."/>
            <person name="Barry K."/>
            <person name="Bills G."/>
            <person name="Bluhm B."/>
            <person name="Cannon C."/>
            <person name="Castanera R."/>
            <person name="Culley D."/>
            <person name="Daum C."/>
            <person name="Ezra D."/>
            <person name="Gonzalez J."/>
            <person name="Henrissat B."/>
            <person name="Kuo A."/>
            <person name="Liang C."/>
            <person name="Lipzen A."/>
            <person name="Lutzoni F."/>
            <person name="Magnuson J."/>
            <person name="Mondo S."/>
            <person name="Nolan M."/>
            <person name="Ohm R."/>
            <person name="Pangilinan J."/>
            <person name="Park H.-J."/>
            <person name="Ramirez L."/>
            <person name="Alfaro M."/>
            <person name="Sun H."/>
            <person name="Tritt A."/>
            <person name="Yoshinaga Y."/>
            <person name="Zwiers L.-H."/>
            <person name="Turgeon B."/>
            <person name="Goodwin S."/>
            <person name="Spatafora J."/>
            <person name="Crous P."/>
            <person name="Grigoriev I."/>
        </authorList>
    </citation>
    <scope>NUCLEOTIDE SEQUENCE</scope>
    <source>
        <strain evidence="2">CBS 121167</strain>
    </source>
</reference>
<keyword evidence="3" id="KW-1185">Reference proteome</keyword>
<gene>
    <name evidence="2" type="ORF">K452DRAFT_278018</name>
</gene>
<dbReference type="EMBL" id="ML995499">
    <property type="protein sequence ID" value="KAF2137831.1"/>
    <property type="molecule type" value="Genomic_DNA"/>
</dbReference>
<dbReference type="AlphaFoldDB" id="A0A6A6B505"/>
<sequence length="61" mass="6403">LVVRWVTTSESQLLYVFVFVLGEFCGGLVLERGGGGGGGGGSLVRGVFSFLFFGVCVFHEG</sequence>
<proteinExistence type="predicted"/>
<keyword evidence="1" id="KW-0472">Membrane</keyword>
<dbReference type="Proteomes" id="UP000799438">
    <property type="component" value="Unassembled WGS sequence"/>
</dbReference>
<name>A0A6A6B505_9PEZI</name>
<evidence type="ECO:0000313" key="3">
    <source>
        <dbReference type="Proteomes" id="UP000799438"/>
    </source>
</evidence>
<feature type="transmembrane region" description="Helical" evidence="1">
    <location>
        <begin position="42"/>
        <end position="60"/>
    </location>
</feature>
<dbReference type="GeneID" id="54296845"/>
<dbReference type="RefSeq" id="XP_033393546.1">
    <property type="nucleotide sequence ID" value="XM_033539349.1"/>
</dbReference>
<feature type="transmembrane region" description="Helical" evidence="1">
    <location>
        <begin position="12"/>
        <end position="30"/>
    </location>
</feature>
<evidence type="ECO:0000256" key="1">
    <source>
        <dbReference type="SAM" id="Phobius"/>
    </source>
</evidence>
<accession>A0A6A6B505</accession>